<reference evidence="4" key="1">
    <citation type="submission" date="2015-07" db="EMBL/GenBank/DDBJ databases">
        <title>Near-Complete Genome Sequence of the Cellulolytic Bacterium Bacteroides (Pseudobacteroides) cellulosolvens ATCC 35603.</title>
        <authorList>
            <person name="Dassa B."/>
            <person name="Utturkar S.M."/>
            <person name="Klingeman D.M."/>
            <person name="Hurt R.A."/>
            <person name="Keller M."/>
            <person name="Xu J."/>
            <person name="Reddy Y.H.K."/>
            <person name="Borovok I."/>
            <person name="Grinberg I.R."/>
            <person name="Lamed R."/>
            <person name="Zhivin O."/>
            <person name="Bayer E.A."/>
            <person name="Brown S.D."/>
        </authorList>
    </citation>
    <scope>NUCLEOTIDE SEQUENCE [LARGE SCALE GENOMIC DNA]</scope>
    <source>
        <strain evidence="4">DSM 2933</strain>
    </source>
</reference>
<dbReference type="RefSeq" id="WP_036935230.1">
    <property type="nucleotide sequence ID" value="NZ_JQKC01000001.1"/>
</dbReference>
<evidence type="ECO:0000259" key="2">
    <source>
        <dbReference type="Pfam" id="PF11724"/>
    </source>
</evidence>
<dbReference type="PATRIC" id="fig|398512.5.peg.5138"/>
<gene>
    <name evidence="3" type="ORF">Bccel_4899</name>
</gene>
<dbReference type="Proteomes" id="UP000036923">
    <property type="component" value="Unassembled WGS sequence"/>
</dbReference>
<evidence type="ECO:0000259" key="1">
    <source>
        <dbReference type="Pfam" id="PF08000"/>
    </source>
</evidence>
<name>A0A0L6JVF3_9FIRM</name>
<dbReference type="SUPFAM" id="SSF50729">
    <property type="entry name" value="PH domain-like"/>
    <property type="match status" value="1"/>
</dbReference>
<comment type="caution">
    <text evidence="3">The sequence shown here is derived from an EMBL/GenBank/DDBJ whole genome shotgun (WGS) entry which is preliminary data.</text>
</comment>
<dbReference type="AlphaFoldDB" id="A0A0L6JVF3"/>
<keyword evidence="4" id="KW-1185">Reference proteome</keyword>
<accession>A0A0L6JVF3</accession>
<organism evidence="3 4">
    <name type="scientific">Pseudobacteroides cellulosolvens ATCC 35603 = DSM 2933</name>
    <dbReference type="NCBI Taxonomy" id="398512"/>
    <lineage>
        <taxon>Bacteria</taxon>
        <taxon>Bacillati</taxon>
        <taxon>Bacillota</taxon>
        <taxon>Clostridia</taxon>
        <taxon>Eubacteriales</taxon>
        <taxon>Oscillospiraceae</taxon>
        <taxon>Pseudobacteroides</taxon>
    </lineage>
</organism>
<feature type="domain" description="Bacterial Pleckstrin homology" evidence="1">
    <location>
        <begin position="10"/>
        <end position="132"/>
    </location>
</feature>
<dbReference type="InterPro" id="IPR012544">
    <property type="entry name" value="PHb"/>
</dbReference>
<protein>
    <recommendedName>
        <fullName evidence="5">Bacterial Pleckstrin homology domain-containing protein</fullName>
    </recommendedName>
</protein>
<dbReference type="Pfam" id="PF08000">
    <property type="entry name" value="bPH_1"/>
    <property type="match status" value="1"/>
</dbReference>
<dbReference type="EMBL" id="LGTC01000001">
    <property type="protein sequence ID" value="KNY29625.1"/>
    <property type="molecule type" value="Genomic_DNA"/>
</dbReference>
<feature type="domain" description="YvbH-like oligomerisation" evidence="2">
    <location>
        <begin position="144"/>
        <end position="204"/>
    </location>
</feature>
<dbReference type="InterPro" id="IPR021722">
    <property type="entry name" value="YvbH_oligomer_dom"/>
</dbReference>
<evidence type="ECO:0000313" key="4">
    <source>
        <dbReference type="Proteomes" id="UP000036923"/>
    </source>
</evidence>
<dbReference type="Gene3D" id="1.10.287.210">
    <property type="match status" value="1"/>
</dbReference>
<dbReference type="OrthoDB" id="2351508at2"/>
<dbReference type="PANTHER" id="PTHR35796">
    <property type="entry name" value="HYPOTHETICAL CYTOSOLIC PROTEIN"/>
    <property type="match status" value="1"/>
</dbReference>
<dbReference type="InterPro" id="IPR037063">
    <property type="entry name" value="PHb_sf"/>
</dbReference>
<dbReference type="Gene3D" id="2.30.29.50">
    <property type="entry name" value="Bacterial Pleckstrin homology domain"/>
    <property type="match status" value="1"/>
</dbReference>
<evidence type="ECO:0000313" key="3">
    <source>
        <dbReference type="EMBL" id="KNY29625.1"/>
    </source>
</evidence>
<proteinExistence type="predicted"/>
<dbReference type="PANTHER" id="PTHR35796:SF2">
    <property type="entry name" value="YVBH-LIKE OLIGOMERISATION REGION"/>
    <property type="match status" value="1"/>
</dbReference>
<dbReference type="eggNOG" id="ENOG502Z8UG">
    <property type="taxonomic scope" value="Bacteria"/>
</dbReference>
<sequence length="204" mass="23766">MFGRIASEALGLSDIGKIIDPKDYDKVEADDYVFHEDEEKIFFLIKSKADEYCFTNRALIHVDGKNAISKKRMLRRYEYFLYPIRNVFLETAGTVDLDVEIKFTMGEVQFSIDVDKKQVEKLKDLYKALFQISIITYENKIGLDYSAESIKLAVSAFSGLRAESKDVVQNFKDITDYSFEWLVTNRNKYVVEDFSDVFLKYINN</sequence>
<evidence type="ECO:0008006" key="5">
    <source>
        <dbReference type="Google" id="ProtNLM"/>
    </source>
</evidence>
<dbReference type="Pfam" id="PF11724">
    <property type="entry name" value="YvbH_ext"/>
    <property type="match status" value="1"/>
</dbReference>
<dbReference type="STRING" id="398512.Bccel_4899"/>